<feature type="compositionally biased region" description="Low complexity" evidence="1">
    <location>
        <begin position="36"/>
        <end position="52"/>
    </location>
</feature>
<proteinExistence type="predicted"/>
<comment type="caution">
    <text evidence="2">The sequence shown here is derived from an EMBL/GenBank/DDBJ whole genome shotgun (WGS) entry which is preliminary data.</text>
</comment>
<feature type="region of interest" description="Disordered" evidence="1">
    <location>
        <begin position="32"/>
        <end position="52"/>
    </location>
</feature>
<dbReference type="Gene3D" id="1.20.1050.10">
    <property type="match status" value="1"/>
</dbReference>
<sequence>MTSSPLSTLYYDPKGHGIAHVIAAHRSGLLGPLQDPSPTTTTTTTTPSPALSTVPTLQIDAETTLSQPLSILQWIVQNALTNDVGPAMQFHELVKGVVEGAEIDVWVLGYFTVADAYLFNVLWVLQNHGLVLAEFGNLQAYFDRINSLDYVQEALRIIKNQDI</sequence>
<protein>
    <submittedName>
        <fullName evidence="2">Uncharacterized protein</fullName>
    </submittedName>
</protein>
<evidence type="ECO:0000256" key="1">
    <source>
        <dbReference type="SAM" id="MobiDB-lite"/>
    </source>
</evidence>
<dbReference type="SUPFAM" id="SSF47616">
    <property type="entry name" value="GST C-terminal domain-like"/>
    <property type="match status" value="1"/>
</dbReference>
<name>A0A1Y2CAR4_9FUNG</name>
<gene>
    <name evidence="2" type="ORF">BCR33DRAFT_717101</name>
</gene>
<evidence type="ECO:0000313" key="2">
    <source>
        <dbReference type="EMBL" id="ORY43977.1"/>
    </source>
</evidence>
<dbReference type="Proteomes" id="UP000193642">
    <property type="component" value="Unassembled WGS sequence"/>
</dbReference>
<organism evidence="2 3">
    <name type="scientific">Rhizoclosmatium globosum</name>
    <dbReference type="NCBI Taxonomy" id="329046"/>
    <lineage>
        <taxon>Eukaryota</taxon>
        <taxon>Fungi</taxon>
        <taxon>Fungi incertae sedis</taxon>
        <taxon>Chytridiomycota</taxon>
        <taxon>Chytridiomycota incertae sedis</taxon>
        <taxon>Chytridiomycetes</taxon>
        <taxon>Chytridiales</taxon>
        <taxon>Chytriomycetaceae</taxon>
        <taxon>Rhizoclosmatium</taxon>
    </lineage>
</organism>
<dbReference type="InterPro" id="IPR036282">
    <property type="entry name" value="Glutathione-S-Trfase_C_sf"/>
</dbReference>
<dbReference type="AlphaFoldDB" id="A0A1Y2CAR4"/>
<reference evidence="2 3" key="1">
    <citation type="submission" date="2016-07" db="EMBL/GenBank/DDBJ databases">
        <title>Pervasive Adenine N6-methylation of Active Genes in Fungi.</title>
        <authorList>
            <consortium name="DOE Joint Genome Institute"/>
            <person name="Mondo S.J."/>
            <person name="Dannebaum R.O."/>
            <person name="Kuo R.C."/>
            <person name="Labutti K."/>
            <person name="Haridas S."/>
            <person name="Kuo A."/>
            <person name="Salamov A."/>
            <person name="Ahrendt S.R."/>
            <person name="Lipzen A."/>
            <person name="Sullivan W."/>
            <person name="Andreopoulos W.B."/>
            <person name="Clum A."/>
            <person name="Lindquist E."/>
            <person name="Daum C."/>
            <person name="Ramamoorthy G.K."/>
            <person name="Gryganskyi A."/>
            <person name="Culley D."/>
            <person name="Magnuson J.K."/>
            <person name="James T.Y."/>
            <person name="O'Malley M.A."/>
            <person name="Stajich J.E."/>
            <person name="Spatafora J.W."/>
            <person name="Visel A."/>
            <person name="Grigoriev I.V."/>
        </authorList>
    </citation>
    <scope>NUCLEOTIDE SEQUENCE [LARGE SCALE GENOMIC DNA]</scope>
    <source>
        <strain evidence="2 3">JEL800</strain>
    </source>
</reference>
<evidence type="ECO:0000313" key="3">
    <source>
        <dbReference type="Proteomes" id="UP000193642"/>
    </source>
</evidence>
<accession>A0A1Y2CAR4</accession>
<keyword evidence="3" id="KW-1185">Reference proteome</keyword>
<dbReference type="EMBL" id="MCGO01000023">
    <property type="protein sequence ID" value="ORY43977.1"/>
    <property type="molecule type" value="Genomic_DNA"/>
</dbReference>